<dbReference type="PANTHER" id="PTHR31018:SF3">
    <property type="entry name" value="RECEPTOR PROTEIN-TYROSINE KINASE"/>
    <property type="match status" value="1"/>
</dbReference>
<dbReference type="AlphaFoldDB" id="A0A4Y6PQK3"/>
<organism evidence="8 9">
    <name type="scientific">Persicimonas caeni</name>
    <dbReference type="NCBI Taxonomy" id="2292766"/>
    <lineage>
        <taxon>Bacteria</taxon>
        <taxon>Deltaproteobacteria</taxon>
        <taxon>Bradymonadales</taxon>
        <taxon>Bradymonadaceae</taxon>
        <taxon>Persicimonas</taxon>
    </lineage>
</organism>
<accession>A0A4Y6PQK3</accession>
<name>A0A4Y6PQK3_PERCE</name>
<proteinExistence type="predicted"/>
<feature type="region of interest" description="Disordered" evidence="6">
    <location>
        <begin position="323"/>
        <end position="375"/>
    </location>
</feature>
<keyword evidence="4 7" id="KW-0732">Signal</keyword>
<evidence type="ECO:0000256" key="4">
    <source>
        <dbReference type="ARBA" id="ARBA00022729"/>
    </source>
</evidence>
<keyword evidence="9" id="KW-1185">Reference proteome</keyword>
<dbReference type="Proteomes" id="UP000315995">
    <property type="component" value="Chromosome"/>
</dbReference>
<evidence type="ECO:0000256" key="2">
    <source>
        <dbReference type="ARBA" id="ARBA00022512"/>
    </source>
</evidence>
<evidence type="ECO:0000256" key="7">
    <source>
        <dbReference type="SAM" id="SignalP"/>
    </source>
</evidence>
<accession>A0A5B8Y2X7</accession>
<gene>
    <name evidence="8" type="ORF">FIV42_06040</name>
</gene>
<feature type="region of interest" description="Disordered" evidence="6">
    <location>
        <begin position="23"/>
        <end position="46"/>
    </location>
</feature>
<reference evidence="8 9" key="1">
    <citation type="submission" date="2019-06" db="EMBL/GenBank/DDBJ databases">
        <title>Persicimonas caeni gen. nov., sp. nov., a predatory bacterium isolated from solar saltern.</title>
        <authorList>
            <person name="Wang S."/>
        </authorList>
    </citation>
    <scope>NUCLEOTIDE SEQUENCE [LARGE SCALE GENOMIC DNA]</scope>
    <source>
        <strain evidence="8 9">YN101</strain>
    </source>
</reference>
<feature type="chain" id="PRO_5030106250" description="Receptor L-domain domain-containing protein" evidence="7">
    <location>
        <begin position="20"/>
        <end position="492"/>
    </location>
</feature>
<feature type="signal peptide" evidence="7">
    <location>
        <begin position="1"/>
        <end position="19"/>
    </location>
</feature>
<evidence type="ECO:0000256" key="5">
    <source>
        <dbReference type="ARBA" id="ARBA00023180"/>
    </source>
</evidence>
<evidence type="ECO:0000256" key="1">
    <source>
        <dbReference type="ARBA" id="ARBA00004191"/>
    </source>
</evidence>
<feature type="compositionally biased region" description="Acidic residues" evidence="6">
    <location>
        <begin position="329"/>
        <end position="372"/>
    </location>
</feature>
<keyword evidence="5" id="KW-0325">Glycoprotein</keyword>
<evidence type="ECO:0000313" key="8">
    <source>
        <dbReference type="EMBL" id="QDG50307.1"/>
    </source>
</evidence>
<dbReference type="OrthoDB" id="1098431at2"/>
<dbReference type="EMBL" id="CP041186">
    <property type="protein sequence ID" value="QDG50307.1"/>
    <property type="molecule type" value="Genomic_DNA"/>
</dbReference>
<evidence type="ECO:0000313" key="9">
    <source>
        <dbReference type="Proteomes" id="UP000315995"/>
    </source>
</evidence>
<dbReference type="InterPro" id="IPR036941">
    <property type="entry name" value="Rcpt_L-dom_sf"/>
</dbReference>
<protein>
    <recommendedName>
        <fullName evidence="10">Receptor L-domain domain-containing protein</fullName>
    </recommendedName>
</protein>
<dbReference type="SUPFAM" id="SSF52058">
    <property type="entry name" value="L domain-like"/>
    <property type="match status" value="3"/>
</dbReference>
<keyword evidence="2" id="KW-0134">Cell wall</keyword>
<dbReference type="GO" id="GO:0030313">
    <property type="term" value="C:cell envelope"/>
    <property type="evidence" value="ECO:0007669"/>
    <property type="project" value="UniProtKB-SubCell"/>
</dbReference>
<evidence type="ECO:0008006" key="10">
    <source>
        <dbReference type="Google" id="ProtNLM"/>
    </source>
</evidence>
<dbReference type="PROSITE" id="PS51257">
    <property type="entry name" value="PROKAR_LIPOPROTEIN"/>
    <property type="match status" value="1"/>
</dbReference>
<evidence type="ECO:0000256" key="3">
    <source>
        <dbReference type="ARBA" id="ARBA00022525"/>
    </source>
</evidence>
<dbReference type="RefSeq" id="WP_141196803.1">
    <property type="nucleotide sequence ID" value="NZ_CP041186.1"/>
</dbReference>
<dbReference type="Gene3D" id="3.80.20.20">
    <property type="entry name" value="Receptor L-domain"/>
    <property type="match status" value="1"/>
</dbReference>
<comment type="subcellular location">
    <subcellularLocation>
        <location evidence="1">Secreted</location>
        <location evidence="1">Cell wall</location>
    </subcellularLocation>
</comment>
<evidence type="ECO:0000256" key="6">
    <source>
        <dbReference type="SAM" id="MobiDB-lite"/>
    </source>
</evidence>
<sequence length="492" mass="51321">MTKLLTTAALSLMVAGVSACGQAGDDGPVPESATSTSGQTAGGGSNGQCQVIQGTVNIDNQGDLQRFADLDCFTVERHLFVQETDDITDLSALSGLRSTGGFIGIADNTALVSASLPNLQETGEGLVLEGNTALETIEFASLRHVSGYLHVFDNPALESASFPWLLGVGDDVIFAGVDAMTNLDLPRLSCVMGTFIYEHSDGLECLCLPNLVVVNGDFKVHFNGGLESLSAPVLTTVWGDVELERNPQLAHLDMACLETVQGDFIALHNFSLAQCTIDELVADIDTIGGDVVAGDNSQTCPEEPVTAADVGCDDCMTNICVPAEQPTPGDDDDDDTPDAGDDDDDDDAGMPDVGDDDDAGMPDVGDDDDDVGDGFQGCTPGYWKNHLNDWCGYSPGATLGSVFDLSIYTSLSGISLEAALSLSGGPSEVDAAGLLLHHAVAALLNACALDYPLTEAEIVSKVNAALASGERSDMLDLKDELDAINNQYPCPL</sequence>
<dbReference type="InterPro" id="IPR051648">
    <property type="entry name" value="CWI-Assembly_Regulator"/>
</dbReference>
<keyword evidence="3" id="KW-0964">Secreted</keyword>
<dbReference type="PANTHER" id="PTHR31018">
    <property type="entry name" value="SPORULATION-SPECIFIC PROTEIN-RELATED"/>
    <property type="match status" value="1"/>
</dbReference>